<feature type="transmembrane region" description="Helical" evidence="11">
    <location>
        <begin position="272"/>
        <end position="296"/>
    </location>
</feature>
<reference evidence="14 15" key="1">
    <citation type="submission" date="2020-08" db="EMBL/GenBank/DDBJ databases">
        <title>Genomic Encyclopedia of Type Strains, Phase IV (KMG-IV): sequencing the most valuable type-strain genomes for metagenomic binning, comparative biology and taxonomic classification.</title>
        <authorList>
            <person name="Goeker M."/>
        </authorList>
    </citation>
    <scope>NUCLEOTIDE SEQUENCE [LARGE SCALE GENOMIC DNA]</scope>
    <source>
        <strain evidence="14 15">DSM 45385</strain>
    </source>
</reference>
<dbReference type="InterPro" id="IPR011527">
    <property type="entry name" value="ABC1_TM_dom"/>
</dbReference>
<dbReference type="InterPro" id="IPR003439">
    <property type="entry name" value="ABC_transporter-like_ATP-bd"/>
</dbReference>
<comment type="similarity">
    <text evidence="10">Belongs to the ABC transporter superfamily. Siderophore-Fe(3+) uptake transporter (SIUT) (TC 3.A.1.21) family.</text>
</comment>
<dbReference type="GO" id="GO:0016887">
    <property type="term" value="F:ATP hydrolysis activity"/>
    <property type="evidence" value="ECO:0007669"/>
    <property type="project" value="InterPro"/>
</dbReference>
<keyword evidence="6" id="KW-0547">Nucleotide-binding</keyword>
<dbReference type="InterPro" id="IPR036640">
    <property type="entry name" value="ABC1_TM_sf"/>
</dbReference>
<dbReference type="Proteomes" id="UP000568380">
    <property type="component" value="Unassembled WGS sequence"/>
</dbReference>
<evidence type="ECO:0000256" key="9">
    <source>
        <dbReference type="ARBA" id="ARBA00023136"/>
    </source>
</evidence>
<dbReference type="GO" id="GO:0015421">
    <property type="term" value="F:ABC-type oligopeptide transporter activity"/>
    <property type="evidence" value="ECO:0007669"/>
    <property type="project" value="TreeGrafter"/>
</dbReference>
<evidence type="ECO:0000259" key="13">
    <source>
        <dbReference type="PROSITE" id="PS50929"/>
    </source>
</evidence>
<dbReference type="EMBL" id="JACHIN010000025">
    <property type="protein sequence ID" value="MBB5084700.1"/>
    <property type="molecule type" value="Genomic_DNA"/>
</dbReference>
<keyword evidence="3" id="KW-1003">Cell membrane</keyword>
<feature type="domain" description="ABC transmembrane type-1" evidence="13">
    <location>
        <begin position="19"/>
        <end position="297"/>
    </location>
</feature>
<evidence type="ECO:0000256" key="2">
    <source>
        <dbReference type="ARBA" id="ARBA00022448"/>
    </source>
</evidence>
<evidence type="ECO:0000256" key="11">
    <source>
        <dbReference type="SAM" id="Phobius"/>
    </source>
</evidence>
<keyword evidence="7" id="KW-0067">ATP-binding</keyword>
<dbReference type="InterPro" id="IPR039421">
    <property type="entry name" value="Type_1_exporter"/>
</dbReference>
<gene>
    <name evidence="14" type="ORF">HNR40_010211</name>
</gene>
<evidence type="ECO:0000313" key="14">
    <source>
        <dbReference type="EMBL" id="MBB5084700.1"/>
    </source>
</evidence>
<proteinExistence type="inferred from homology"/>
<dbReference type="Pfam" id="PF00005">
    <property type="entry name" value="ABC_tran"/>
    <property type="match status" value="1"/>
</dbReference>
<feature type="transmembrane region" description="Helical" evidence="11">
    <location>
        <begin position="237"/>
        <end position="260"/>
    </location>
</feature>
<dbReference type="InterPro" id="IPR017871">
    <property type="entry name" value="ABC_transporter-like_CS"/>
</dbReference>
<feature type="transmembrane region" description="Helical" evidence="11">
    <location>
        <begin position="153"/>
        <end position="173"/>
    </location>
</feature>
<protein>
    <submittedName>
        <fullName evidence="14">ABC-type multidrug transport system fused ATPase/permease subunit</fullName>
    </submittedName>
</protein>
<evidence type="ECO:0000259" key="12">
    <source>
        <dbReference type="PROSITE" id="PS50893"/>
    </source>
</evidence>
<dbReference type="PANTHER" id="PTHR43394:SF1">
    <property type="entry name" value="ATP-BINDING CASSETTE SUB-FAMILY B MEMBER 10, MITOCHONDRIAL"/>
    <property type="match status" value="1"/>
</dbReference>
<dbReference type="PROSITE" id="PS00211">
    <property type="entry name" value="ABC_TRANSPORTER_1"/>
    <property type="match status" value="1"/>
</dbReference>
<dbReference type="AlphaFoldDB" id="A0A7W8EKW8"/>
<dbReference type="Gene3D" id="1.20.1560.10">
    <property type="entry name" value="ABC transporter type 1, transmembrane domain"/>
    <property type="match status" value="1"/>
</dbReference>
<evidence type="ECO:0000256" key="5">
    <source>
        <dbReference type="ARBA" id="ARBA00022692"/>
    </source>
</evidence>
<dbReference type="FunFam" id="3.40.50.300:FF:000221">
    <property type="entry name" value="Multidrug ABC transporter ATP-binding protein"/>
    <property type="match status" value="1"/>
</dbReference>
<evidence type="ECO:0000313" key="15">
    <source>
        <dbReference type="Proteomes" id="UP000568380"/>
    </source>
</evidence>
<evidence type="ECO:0000256" key="6">
    <source>
        <dbReference type="ARBA" id="ARBA00022741"/>
    </source>
</evidence>
<sequence>MAAWRTLLSQVRPHRGRIIAGGLLGLAGGAAGLIQPVAAKMVTEDLLAGTPVLSTLAMLTSLLVVGAVLSACGRYVLEVAGENVVRAARDRLTERVFRLRLADFDRLEPGDLMSRLTADITLLRSATTNAVVTGATGLVLGVGALALMATTDLVLLGATAAVLALTLAGMALVMPRVSAATQRTQAAVGLLGAIVERVLGAYRTVKASGGERRESARAAQASGTAWRHAITAARWQSATGVAGTLSTQVTFLVVLGLGGLRVSQGTLTLPSMIMFLFCLMYLSGPIGQILSAFTQVQVGLAAVRRMQEVDRLPAEPLEAPGDPGGDGASVRFRGVRFGYGGAVVLENVDISVAPRTMTAVVGPSGAGKSTLFGLLERFYDVEDGAVEVAGRDVRDWPLAELRAAIGYVEQDAPILAGTLRDNLRYAAPDATDEQIHEVLARARLTPLLDQLPQGLDTPVGHRGTTLSGGQRQRIAVARALLRRPRLLLLDEITSQLDAASEQALRQAVEEIAATTTVIVIAHRLSTVVNADTIIVLEEGRVRAAGTHRELLMADDLYRDLAAGQLLPTAIS</sequence>
<feature type="domain" description="ABC transporter" evidence="12">
    <location>
        <begin position="330"/>
        <end position="563"/>
    </location>
</feature>
<keyword evidence="15" id="KW-1185">Reference proteome</keyword>
<dbReference type="InterPro" id="IPR027417">
    <property type="entry name" value="P-loop_NTPase"/>
</dbReference>
<dbReference type="InterPro" id="IPR003593">
    <property type="entry name" value="AAA+_ATPase"/>
</dbReference>
<dbReference type="CDD" id="cd18551">
    <property type="entry name" value="ABC_6TM_LmrA_like"/>
    <property type="match status" value="1"/>
</dbReference>
<keyword evidence="9 11" id="KW-0472">Membrane</keyword>
<dbReference type="Pfam" id="PF00664">
    <property type="entry name" value="ABC_membrane"/>
    <property type="match status" value="1"/>
</dbReference>
<dbReference type="PROSITE" id="PS50929">
    <property type="entry name" value="ABC_TM1F"/>
    <property type="match status" value="1"/>
</dbReference>
<dbReference type="SMART" id="SM00382">
    <property type="entry name" value="AAA"/>
    <property type="match status" value="1"/>
</dbReference>
<keyword evidence="4" id="KW-0997">Cell inner membrane</keyword>
<comment type="subcellular location">
    <subcellularLocation>
        <location evidence="1">Cell inner membrane</location>
        <topology evidence="1">Multi-pass membrane protein</topology>
    </subcellularLocation>
</comment>
<evidence type="ECO:0000256" key="4">
    <source>
        <dbReference type="ARBA" id="ARBA00022519"/>
    </source>
</evidence>
<keyword evidence="2" id="KW-0813">Transport</keyword>
<evidence type="ECO:0000256" key="8">
    <source>
        <dbReference type="ARBA" id="ARBA00022989"/>
    </source>
</evidence>
<evidence type="ECO:0000256" key="3">
    <source>
        <dbReference type="ARBA" id="ARBA00022475"/>
    </source>
</evidence>
<feature type="transmembrane region" description="Helical" evidence="11">
    <location>
        <begin position="122"/>
        <end position="147"/>
    </location>
</feature>
<dbReference type="PROSITE" id="PS50893">
    <property type="entry name" value="ABC_TRANSPORTER_2"/>
    <property type="match status" value="1"/>
</dbReference>
<dbReference type="GO" id="GO:0005886">
    <property type="term" value="C:plasma membrane"/>
    <property type="evidence" value="ECO:0007669"/>
    <property type="project" value="UniProtKB-SubCell"/>
</dbReference>
<dbReference type="GO" id="GO:0005524">
    <property type="term" value="F:ATP binding"/>
    <property type="evidence" value="ECO:0007669"/>
    <property type="project" value="UniProtKB-KW"/>
</dbReference>
<keyword evidence="5 11" id="KW-0812">Transmembrane</keyword>
<evidence type="ECO:0000256" key="10">
    <source>
        <dbReference type="ARBA" id="ARBA00023455"/>
    </source>
</evidence>
<evidence type="ECO:0000256" key="7">
    <source>
        <dbReference type="ARBA" id="ARBA00022840"/>
    </source>
</evidence>
<dbReference type="SUPFAM" id="SSF90123">
    <property type="entry name" value="ABC transporter transmembrane region"/>
    <property type="match status" value="1"/>
</dbReference>
<dbReference type="Gene3D" id="3.40.50.300">
    <property type="entry name" value="P-loop containing nucleotide triphosphate hydrolases"/>
    <property type="match status" value="1"/>
</dbReference>
<dbReference type="RefSeq" id="WP_184975119.1">
    <property type="nucleotide sequence ID" value="NZ_JACHIN010000025.1"/>
</dbReference>
<dbReference type="SUPFAM" id="SSF52540">
    <property type="entry name" value="P-loop containing nucleoside triphosphate hydrolases"/>
    <property type="match status" value="1"/>
</dbReference>
<accession>A0A7W8EKW8</accession>
<organism evidence="14 15">
    <name type="scientific">Nonomuraea endophytica</name>
    <dbReference type="NCBI Taxonomy" id="714136"/>
    <lineage>
        <taxon>Bacteria</taxon>
        <taxon>Bacillati</taxon>
        <taxon>Actinomycetota</taxon>
        <taxon>Actinomycetes</taxon>
        <taxon>Streptosporangiales</taxon>
        <taxon>Streptosporangiaceae</taxon>
        <taxon>Nonomuraea</taxon>
    </lineage>
</organism>
<comment type="caution">
    <text evidence="14">The sequence shown here is derived from an EMBL/GenBank/DDBJ whole genome shotgun (WGS) entry which is preliminary data.</text>
</comment>
<dbReference type="PANTHER" id="PTHR43394">
    <property type="entry name" value="ATP-DEPENDENT PERMEASE MDL1, MITOCHONDRIAL"/>
    <property type="match status" value="1"/>
</dbReference>
<evidence type="ECO:0000256" key="1">
    <source>
        <dbReference type="ARBA" id="ARBA00004429"/>
    </source>
</evidence>
<keyword evidence="8 11" id="KW-1133">Transmembrane helix</keyword>
<feature type="transmembrane region" description="Helical" evidence="11">
    <location>
        <begin position="55"/>
        <end position="77"/>
    </location>
</feature>
<name>A0A7W8EKW8_9ACTN</name>